<keyword evidence="2" id="KW-1185">Reference proteome</keyword>
<evidence type="ECO:0000313" key="2">
    <source>
        <dbReference type="Proteomes" id="UP000054995"/>
    </source>
</evidence>
<accession>A0A0V1G2I2</accession>
<comment type="caution">
    <text evidence="1">The sequence shown here is derived from an EMBL/GenBank/DDBJ whole genome shotgun (WGS) entry which is preliminary data.</text>
</comment>
<name>A0A0V1G2I2_TRIPS</name>
<sequence>MGEQQIGKASCNDDFICIKQSRYYVKSHKTLQEKELSGKYFYSDTSKCRDNFCLGFWGFQNPFIPKSLRNLQRAVANLAFGHIFLSINMNEKNLEGIEN</sequence>
<dbReference type="Proteomes" id="UP000054995">
    <property type="component" value="Unassembled WGS sequence"/>
</dbReference>
<proteinExistence type="predicted"/>
<reference evidence="1 2" key="1">
    <citation type="submission" date="2015-01" db="EMBL/GenBank/DDBJ databases">
        <title>Evolution of Trichinella species and genotypes.</title>
        <authorList>
            <person name="Korhonen P.K."/>
            <person name="Edoardo P."/>
            <person name="Giuseppe L.R."/>
            <person name="Gasser R.B."/>
        </authorList>
    </citation>
    <scope>NUCLEOTIDE SEQUENCE [LARGE SCALE GENOMIC DNA]</scope>
    <source>
        <strain evidence="1">ISS470</strain>
    </source>
</reference>
<evidence type="ECO:0000313" key="1">
    <source>
        <dbReference type="EMBL" id="KRY92415.1"/>
    </source>
</evidence>
<protein>
    <submittedName>
        <fullName evidence="1">Uncharacterized protein</fullName>
    </submittedName>
</protein>
<gene>
    <name evidence="1" type="ORF">T4D_3075</name>
</gene>
<organism evidence="1 2">
    <name type="scientific">Trichinella pseudospiralis</name>
    <name type="common">Parasitic roundworm</name>
    <dbReference type="NCBI Taxonomy" id="6337"/>
    <lineage>
        <taxon>Eukaryota</taxon>
        <taxon>Metazoa</taxon>
        <taxon>Ecdysozoa</taxon>
        <taxon>Nematoda</taxon>
        <taxon>Enoplea</taxon>
        <taxon>Dorylaimia</taxon>
        <taxon>Trichinellida</taxon>
        <taxon>Trichinellidae</taxon>
        <taxon>Trichinella</taxon>
    </lineage>
</organism>
<dbReference type="EMBL" id="JYDT01000007">
    <property type="protein sequence ID" value="KRY92415.1"/>
    <property type="molecule type" value="Genomic_DNA"/>
</dbReference>
<dbReference type="AlphaFoldDB" id="A0A0V1G2I2"/>